<proteinExistence type="predicted"/>
<feature type="domain" description="Lipoprotein-associated type-17" evidence="3">
    <location>
        <begin position="498"/>
        <end position="576"/>
    </location>
</feature>
<dbReference type="InParanoid" id="Q8EWK8"/>
<protein>
    <submittedName>
        <fullName evidence="4">Integral membrane protein</fullName>
    </submittedName>
</protein>
<sequence length="1045" mass="116627">MKTKFKNLLLNKKFLSLITTSLVYASFATIFSSNISSQDRNEIEKTNSNLNASTTAAVTENITGFSEYDLLASTNLVAPVITTYGVVGWTNSHKTLTLTTFDGVLVWKLTFANNSEITTFYKTAYPTQSMSDIKVNNYVYLSSENILVMLLGADQYKNQVAVGVNMSTGTLFNPIASKDGSINYIVKVKDGINRLFVNSSNNIIGIKDGKYNDYVSAEYLTFSKAKGVSQLPISIPRNLAKNQNDSLYSYATGVNGINFVTFISNTSSATPPVTRAAAAGSVYRTFYTVAVNDFMNPIEKTAGTSVTLDVGNATNISNPSADINNNDFWKYPTQYLSNTAQEIKFFLVLGGGKSSVVTLNYNINNKTITKEKNLDVVEGEQAFGMYLYNSSTKRLFISNKKSKTHLATGYVNLNVNASASLQFVNLEFSTSNWDTNTFVYSDLIREFPIMSTSQLSYPDPYIVLEKSKTPSAKYFINQSDIQTHNLTFKSYNDPVERFKSQFKNDLQKLPSQVTDANLKSSLQFTGASFSAEIGIIEKSADDQNGVLTFKYSVSYRNWYASSSAYTFHIAATITGFYAKSNFQFSFITGFTGTTSENEKWNKIGELKTNKYAYDVTQDEIINHFITYNIKDSSGSQVTIDKNMIRLSSSTSGYSLTVTVSVSGNFPNGVTRTFTHTYDGFKTISGYDNRFVENPSTFDRSLIYPSELTKTIFLENFVSLGDKWSVNPNDWDFEISSNNLEGTATVTLTYTSTTDTSFPNGTNKKIIDNKTIDLFKNIPSQFKDNVSMIEYSGSLTPTQLWTEYQNNPSDSKLLSYLNFPNINNKTNLEITCSNTSSADNDGYLDLNIKIKEGTQTTLFISGDGYFTYDAKATEAFKKILESDTFKVKWTINKVNNNFHWIGTNGQVITSQSSTYVVNLENQSYTGINKEMYADQVNEQDIDKLFTFDGYTIINKSVNPNVSQGTLTVIINLKESNSVDSSIGVTQTKTIIINGFKVDTMDSTKYILYAFAGVISITTICLMTFLILFLIKRNKYKTISKVRQIRR</sequence>
<keyword evidence="1" id="KW-1133">Transmembrane helix</keyword>
<reference evidence="4 5" key="1">
    <citation type="journal article" date="2002" name="Nucleic Acids Res.">
        <title>The complete genomic sequence of Mycoplasma penetrans, an intracellular bacterial pathogen in humans.</title>
        <authorList>
            <person name="Sasaki Y."/>
            <person name="Ishikawa J."/>
            <person name="Yamashita A."/>
            <person name="Oshima K."/>
            <person name="Kenri T."/>
            <person name="Furuya K."/>
            <person name="Yoshino C."/>
            <person name="Horino A."/>
            <person name="Shiba T."/>
            <person name="Sasaki T."/>
            <person name="Hattori M."/>
        </authorList>
    </citation>
    <scope>NUCLEOTIDE SEQUENCE [LARGE SCALE GENOMIC DNA]</scope>
    <source>
        <strain evidence="4 5">HF-2</strain>
    </source>
</reference>
<evidence type="ECO:0000256" key="2">
    <source>
        <dbReference type="SAM" id="SignalP"/>
    </source>
</evidence>
<feature type="transmembrane region" description="Helical" evidence="1">
    <location>
        <begin position="1004"/>
        <end position="1029"/>
    </location>
</feature>
<dbReference type="AlphaFoldDB" id="Q8EWK8"/>
<dbReference type="InterPro" id="IPR007326">
    <property type="entry name" value="Lipoprotein-assoc_dom"/>
</dbReference>
<accession>Q8EWK8</accession>
<keyword evidence="1" id="KW-0812">Transmembrane</keyword>
<keyword evidence="2" id="KW-0732">Signal</keyword>
<keyword evidence="1" id="KW-0472">Membrane</keyword>
<feature type="signal peptide" evidence="2">
    <location>
        <begin position="1"/>
        <end position="25"/>
    </location>
</feature>
<dbReference type="Pfam" id="PF04200">
    <property type="entry name" value="Lipoprotein_17"/>
    <property type="match status" value="3"/>
</dbReference>
<dbReference type="HOGENOM" id="CLU_284382_0_0_14"/>
<dbReference type="RefSeq" id="WP_011077022.1">
    <property type="nucleotide sequence ID" value="NC_004432.1"/>
</dbReference>
<evidence type="ECO:0000259" key="3">
    <source>
        <dbReference type="Pfam" id="PF04200"/>
    </source>
</evidence>
<evidence type="ECO:0000256" key="1">
    <source>
        <dbReference type="SAM" id="Phobius"/>
    </source>
</evidence>
<evidence type="ECO:0000313" key="4">
    <source>
        <dbReference type="EMBL" id="BAC43986.1"/>
    </source>
</evidence>
<dbReference type="KEGG" id="mpe:MYPE1950"/>
<dbReference type="eggNOG" id="ENOG5032F3Q">
    <property type="taxonomic scope" value="Bacteria"/>
</dbReference>
<gene>
    <name evidence="4" type="ordered locus">MYPE1950</name>
</gene>
<name>Q8EWK8_MALP2</name>
<evidence type="ECO:0000313" key="5">
    <source>
        <dbReference type="Proteomes" id="UP000002522"/>
    </source>
</evidence>
<dbReference type="Proteomes" id="UP000002522">
    <property type="component" value="Chromosome"/>
</dbReference>
<feature type="domain" description="Lipoprotein-associated type-17" evidence="3">
    <location>
        <begin position="697"/>
        <end position="771"/>
    </location>
</feature>
<organism evidence="4 5">
    <name type="scientific">Malacoplasma penetrans (strain HF-2)</name>
    <name type="common">Mycoplasma penetrans</name>
    <dbReference type="NCBI Taxonomy" id="272633"/>
    <lineage>
        <taxon>Bacteria</taxon>
        <taxon>Bacillati</taxon>
        <taxon>Mycoplasmatota</taxon>
        <taxon>Mycoplasmoidales</taxon>
        <taxon>Mycoplasmoidaceae</taxon>
        <taxon>Malacoplasma</taxon>
    </lineage>
</organism>
<dbReference type="STRING" id="272633.gene:10731294"/>
<feature type="chain" id="PRO_5004305559" evidence="2">
    <location>
        <begin position="26"/>
        <end position="1045"/>
    </location>
</feature>
<feature type="domain" description="Lipoprotein-associated type-17" evidence="3">
    <location>
        <begin position="924"/>
        <end position="995"/>
    </location>
</feature>
<dbReference type="EMBL" id="BA000026">
    <property type="protein sequence ID" value="BAC43986.1"/>
    <property type="molecule type" value="Genomic_DNA"/>
</dbReference>
<keyword evidence="5" id="KW-1185">Reference proteome</keyword>